<comment type="caution">
    <text evidence="2">The sequence shown here is derived from an EMBL/GenBank/DDBJ whole genome shotgun (WGS) entry which is preliminary data.</text>
</comment>
<dbReference type="Proteomes" id="UP000747542">
    <property type="component" value="Unassembled WGS sequence"/>
</dbReference>
<proteinExistence type="predicted"/>
<reference evidence="2" key="1">
    <citation type="journal article" date="2021" name="Sci. Adv.">
        <title>The American lobster genome reveals insights on longevity, neural, and immune adaptations.</title>
        <authorList>
            <person name="Polinski J.M."/>
            <person name="Zimin A.V."/>
            <person name="Clark K.F."/>
            <person name="Kohn A.B."/>
            <person name="Sadowski N."/>
            <person name="Timp W."/>
            <person name="Ptitsyn A."/>
            <person name="Khanna P."/>
            <person name="Romanova D.Y."/>
            <person name="Williams P."/>
            <person name="Greenwood S.J."/>
            <person name="Moroz L.L."/>
            <person name="Walt D.R."/>
            <person name="Bodnar A.G."/>
        </authorList>
    </citation>
    <scope>NUCLEOTIDE SEQUENCE</scope>
    <source>
        <strain evidence="2">GMGI-L3</strain>
    </source>
</reference>
<feature type="region of interest" description="Disordered" evidence="1">
    <location>
        <begin position="1"/>
        <end position="28"/>
    </location>
</feature>
<evidence type="ECO:0000256" key="1">
    <source>
        <dbReference type="SAM" id="MobiDB-lite"/>
    </source>
</evidence>
<sequence length="132" mass="14367">MGKCSTRRVETDVPSEVHTTSVTPSPRSSNTLFLSLLSLLSPPPHSSHPHHTPLTTNDKCLTPASNIIMTITTITSNREEEGEEDSTPLCLHNTPSLPKAADSVNTVRHKKAVDWSLNSIGDLYRSSLPLLT</sequence>
<organism evidence="2 3">
    <name type="scientific">Homarus americanus</name>
    <name type="common">American lobster</name>
    <dbReference type="NCBI Taxonomy" id="6706"/>
    <lineage>
        <taxon>Eukaryota</taxon>
        <taxon>Metazoa</taxon>
        <taxon>Ecdysozoa</taxon>
        <taxon>Arthropoda</taxon>
        <taxon>Crustacea</taxon>
        <taxon>Multicrustacea</taxon>
        <taxon>Malacostraca</taxon>
        <taxon>Eumalacostraca</taxon>
        <taxon>Eucarida</taxon>
        <taxon>Decapoda</taxon>
        <taxon>Pleocyemata</taxon>
        <taxon>Astacidea</taxon>
        <taxon>Nephropoidea</taxon>
        <taxon>Nephropidae</taxon>
        <taxon>Homarus</taxon>
    </lineage>
</organism>
<dbReference type="EMBL" id="JAHLQT010009003">
    <property type="protein sequence ID" value="KAG7173780.1"/>
    <property type="molecule type" value="Genomic_DNA"/>
</dbReference>
<evidence type="ECO:0000313" key="3">
    <source>
        <dbReference type="Proteomes" id="UP000747542"/>
    </source>
</evidence>
<dbReference type="AlphaFoldDB" id="A0A8J5N5I9"/>
<accession>A0A8J5N5I9</accession>
<feature type="region of interest" description="Disordered" evidence="1">
    <location>
        <begin position="77"/>
        <end position="99"/>
    </location>
</feature>
<feature type="compositionally biased region" description="Polar residues" evidence="1">
    <location>
        <begin position="17"/>
        <end position="27"/>
    </location>
</feature>
<keyword evidence="3" id="KW-1185">Reference proteome</keyword>
<gene>
    <name evidence="2" type="ORF">Hamer_G030861</name>
</gene>
<protein>
    <submittedName>
        <fullName evidence="2">Uncharacterized protein</fullName>
    </submittedName>
</protein>
<evidence type="ECO:0000313" key="2">
    <source>
        <dbReference type="EMBL" id="KAG7173780.1"/>
    </source>
</evidence>
<name>A0A8J5N5I9_HOMAM</name>